<evidence type="ECO:0000313" key="3">
    <source>
        <dbReference type="WBParaSite" id="PSAMB.scaffold3033size19962.g20121.t1"/>
    </source>
</evidence>
<keyword evidence="2" id="KW-1185">Reference proteome</keyword>
<accession>A0A914W2Q4</accession>
<dbReference type="WBParaSite" id="PSAMB.scaffold3033size19962.g20121.t1">
    <property type="protein sequence ID" value="PSAMB.scaffold3033size19962.g20121.t1"/>
    <property type="gene ID" value="PSAMB.scaffold3033size19962.g20121"/>
</dbReference>
<name>A0A914W2Q4_9BILA</name>
<organism evidence="2 3">
    <name type="scientific">Plectus sambesii</name>
    <dbReference type="NCBI Taxonomy" id="2011161"/>
    <lineage>
        <taxon>Eukaryota</taxon>
        <taxon>Metazoa</taxon>
        <taxon>Ecdysozoa</taxon>
        <taxon>Nematoda</taxon>
        <taxon>Chromadorea</taxon>
        <taxon>Plectida</taxon>
        <taxon>Plectina</taxon>
        <taxon>Plectoidea</taxon>
        <taxon>Plectidae</taxon>
        <taxon>Plectus</taxon>
    </lineage>
</organism>
<sequence length="89" mass="9938">MVGDTSGAYKPASQQQTRERLDDVDVECPSGGRRCSGRYQLRSAAEIYWLLVVVRETADSSRRGGGWRADDAALFGHDERCMDAWMGRP</sequence>
<dbReference type="AlphaFoldDB" id="A0A914W2Q4"/>
<dbReference type="Proteomes" id="UP000887566">
    <property type="component" value="Unplaced"/>
</dbReference>
<evidence type="ECO:0000256" key="1">
    <source>
        <dbReference type="SAM" id="MobiDB-lite"/>
    </source>
</evidence>
<evidence type="ECO:0000313" key="2">
    <source>
        <dbReference type="Proteomes" id="UP000887566"/>
    </source>
</evidence>
<protein>
    <submittedName>
        <fullName evidence="3">Uncharacterized protein</fullName>
    </submittedName>
</protein>
<reference evidence="3" key="1">
    <citation type="submission" date="2022-11" db="UniProtKB">
        <authorList>
            <consortium name="WormBaseParasite"/>
        </authorList>
    </citation>
    <scope>IDENTIFICATION</scope>
</reference>
<feature type="region of interest" description="Disordered" evidence="1">
    <location>
        <begin position="1"/>
        <end position="25"/>
    </location>
</feature>
<proteinExistence type="predicted"/>